<protein>
    <recommendedName>
        <fullName evidence="3">Tyr recombinase domain-containing protein</fullName>
    </recommendedName>
</protein>
<sequence>MTVDYKRDLIGRYQKEMLTGIWSRDNRPLSERTINVRVETAADYLSWMADKALRVPFSIPKITRPIVINNPKNSRGHLPKEIGAREGRLRETERHLTFPEDEEIVAWLKRLYAKEGSGSTVGLIAELVLETGIRREEAACWRMDTLHRDPTKWRIVNPKSVTDDQAVVVTLRYGTKGKEYGRDHGDKIGPSGEILVPYPMACQSALKIFH</sequence>
<dbReference type="EMBL" id="SMCN01000050">
    <property type="protein sequence ID" value="TCV72471.1"/>
    <property type="molecule type" value="Genomic_DNA"/>
</dbReference>
<keyword evidence="2" id="KW-1185">Reference proteome</keyword>
<dbReference type="Proteomes" id="UP000295649">
    <property type="component" value="Unassembled WGS sequence"/>
</dbReference>
<organism evidence="1 2">
    <name type="scientific">Methylomonas methanica</name>
    <dbReference type="NCBI Taxonomy" id="421"/>
    <lineage>
        <taxon>Bacteria</taxon>
        <taxon>Pseudomonadati</taxon>
        <taxon>Pseudomonadota</taxon>
        <taxon>Gammaproteobacteria</taxon>
        <taxon>Methylococcales</taxon>
        <taxon>Methylococcaceae</taxon>
        <taxon>Methylomonas</taxon>
    </lineage>
</organism>
<name>A0ABY2CFT4_METMH</name>
<dbReference type="InterPro" id="IPR011010">
    <property type="entry name" value="DNA_brk_join_enz"/>
</dbReference>
<reference evidence="1 2" key="1">
    <citation type="submission" date="2019-03" db="EMBL/GenBank/DDBJ databases">
        <title>Systems level insights into methane cycling in arid and semi-arid ecosystems.</title>
        <authorList>
            <person name="Kalyuzhnaya M."/>
        </authorList>
    </citation>
    <scope>NUCLEOTIDE SEQUENCE [LARGE SCALE GENOMIC DNA]</scope>
    <source>
        <strain evidence="1 2">S-1</strain>
    </source>
</reference>
<gene>
    <name evidence="1" type="ORF">EDE11_1501</name>
</gene>
<accession>A0ABY2CFT4</accession>
<dbReference type="SUPFAM" id="SSF56349">
    <property type="entry name" value="DNA breaking-rejoining enzymes"/>
    <property type="match status" value="1"/>
</dbReference>
<evidence type="ECO:0000313" key="2">
    <source>
        <dbReference type="Proteomes" id="UP000295649"/>
    </source>
</evidence>
<comment type="caution">
    <text evidence="1">The sequence shown here is derived from an EMBL/GenBank/DDBJ whole genome shotgun (WGS) entry which is preliminary data.</text>
</comment>
<proteinExistence type="predicted"/>
<evidence type="ECO:0000313" key="1">
    <source>
        <dbReference type="EMBL" id="TCV72471.1"/>
    </source>
</evidence>
<evidence type="ECO:0008006" key="3">
    <source>
        <dbReference type="Google" id="ProtNLM"/>
    </source>
</evidence>